<evidence type="ECO:0000313" key="3">
    <source>
        <dbReference type="EMBL" id="SFK95426.1"/>
    </source>
</evidence>
<proteinExistence type="predicted"/>
<evidence type="ECO:0000313" key="4">
    <source>
        <dbReference type="Proteomes" id="UP000199598"/>
    </source>
</evidence>
<feature type="domain" description="N-acyl amino acid synthase FeeM catalytic core" evidence="2">
    <location>
        <begin position="49"/>
        <end position="189"/>
    </location>
</feature>
<dbReference type="SUPFAM" id="SSF55729">
    <property type="entry name" value="Acyl-CoA N-acyltransferases (Nat)"/>
    <property type="match status" value="1"/>
</dbReference>
<accession>A0A1I4DTP0</accession>
<dbReference type="EMBL" id="FOSK01000012">
    <property type="protein sequence ID" value="SFK95426.1"/>
    <property type="molecule type" value="Genomic_DNA"/>
</dbReference>
<dbReference type="InterPro" id="IPR016181">
    <property type="entry name" value="Acyl_CoA_acyltransferase"/>
</dbReference>
<organism evidence="3 4">
    <name type="scientific">Pseudovibrio ascidiaceicola</name>
    <dbReference type="NCBI Taxonomy" id="285279"/>
    <lineage>
        <taxon>Bacteria</taxon>
        <taxon>Pseudomonadati</taxon>
        <taxon>Pseudomonadota</taxon>
        <taxon>Alphaproteobacteria</taxon>
        <taxon>Hyphomicrobiales</taxon>
        <taxon>Stappiaceae</taxon>
        <taxon>Pseudovibrio</taxon>
    </lineage>
</organism>
<keyword evidence="4" id="KW-1185">Reference proteome</keyword>
<evidence type="ECO:0000256" key="1">
    <source>
        <dbReference type="SAM" id="MobiDB-lite"/>
    </source>
</evidence>
<reference evidence="3 4" key="1">
    <citation type="submission" date="2016-10" db="EMBL/GenBank/DDBJ databases">
        <authorList>
            <person name="Varghese N."/>
            <person name="Submissions S."/>
        </authorList>
    </citation>
    <scope>NUCLEOTIDE SEQUENCE [LARGE SCALE GENOMIC DNA]</scope>
    <source>
        <strain evidence="3 4">DSM 16392</strain>
    </source>
</reference>
<comment type="caution">
    <text evidence="3">The sequence shown here is derived from an EMBL/GenBank/DDBJ whole genome shotgun (WGS) entry which is preliminary data.</text>
</comment>
<gene>
    <name evidence="3" type="ORF">SAMN04488518_112112</name>
</gene>
<dbReference type="Proteomes" id="UP000199598">
    <property type="component" value="Unassembled WGS sequence"/>
</dbReference>
<name>A0A1I4DTP0_9HYPH</name>
<dbReference type="Gene3D" id="3.40.630.30">
    <property type="match status" value="1"/>
</dbReference>
<dbReference type="RefSeq" id="WP_139226379.1">
    <property type="nucleotide sequence ID" value="NZ_FOSK01000012.1"/>
</dbReference>
<evidence type="ECO:0000259" key="2">
    <source>
        <dbReference type="Pfam" id="PF21926"/>
    </source>
</evidence>
<dbReference type="Pfam" id="PF21926">
    <property type="entry name" value="FeeM"/>
    <property type="match status" value="1"/>
</dbReference>
<protein>
    <recommendedName>
        <fullName evidence="2">N-acyl amino acid synthase FeeM catalytic core domain-containing protein</fullName>
    </recommendedName>
</protein>
<dbReference type="InterPro" id="IPR054597">
    <property type="entry name" value="FeeM_cat"/>
</dbReference>
<sequence length="422" mass="48589">MSNTIKSKPTQNATNARRFSIHRRRVRLQNTPPENVIFKLADTPDELSQVCRLLYDSYTQVGYMKEDGSGYRFTPFYVLPSCYTLIAKQGDTVIGTTTIIIKSLEELPVEQIFSLKHIQRWNRRIAEASSLTIHPDHRSQDGALIHALLKYMFQVAREDLGVHDLVMASTPKHMVFYEALLLFRRLSEEVIDAFDYVNGTTATGAYLNFTEMHQDYAAMYKDVPDERNVFKYYMEYEFNTFRSLSTAVTTYNGNRWRPEHLNHFLHGPIQGANSITKEDFELLRRHYSSSNYDQVFARHKLSKATALIDANTTGIIRSSTGNRTPIIVRRIEEDRIHLTAERPYELLEGKELQLLRQDQQTEPVRIQSITLTGELDATVRYDPTSSPGIMAMLTNEQTTLSSKEDTLHKAPSYQEDQFTHVG</sequence>
<feature type="region of interest" description="Disordered" evidence="1">
    <location>
        <begin position="403"/>
        <end position="422"/>
    </location>
</feature>